<reference evidence="2 3" key="1">
    <citation type="journal article" date="2014" name="PLoS Genet.">
        <title>Phylogenetically driven sequencing of extremely halophilic archaea reveals strategies for static and dynamic osmo-response.</title>
        <authorList>
            <person name="Becker E.A."/>
            <person name="Seitzer P.M."/>
            <person name="Tritt A."/>
            <person name="Larsen D."/>
            <person name="Krusor M."/>
            <person name="Yao A.I."/>
            <person name="Wu D."/>
            <person name="Madern D."/>
            <person name="Eisen J.A."/>
            <person name="Darling A.E."/>
            <person name="Facciotti M.T."/>
        </authorList>
    </citation>
    <scope>NUCLEOTIDE SEQUENCE [LARGE SCALE GENOMIC DNA]</scope>
    <source>
        <strain evidence="2 3">JCM 10989</strain>
    </source>
</reference>
<dbReference type="Proteomes" id="UP000011519">
    <property type="component" value="Unassembled WGS sequence"/>
</dbReference>
<keyword evidence="1" id="KW-1133">Transmembrane helix</keyword>
<dbReference type="PATRIC" id="fig|1227493.4.peg.3105"/>
<dbReference type="EMBL" id="AOIM01000038">
    <property type="protein sequence ID" value="ELY88743.1"/>
    <property type="molecule type" value="Genomic_DNA"/>
</dbReference>
<keyword evidence="1" id="KW-0472">Membrane</keyword>
<feature type="transmembrane region" description="Helical" evidence="1">
    <location>
        <begin position="91"/>
        <end position="117"/>
    </location>
</feature>
<dbReference type="STRING" id="1227493.C483_15447"/>
<protein>
    <recommendedName>
        <fullName evidence="4">DUF2243 domain-containing protein</fullName>
    </recommendedName>
</protein>
<gene>
    <name evidence="2" type="ORF">C483_15447</name>
</gene>
<dbReference type="Pfam" id="PF10002">
    <property type="entry name" value="DUF2243"/>
    <property type="match status" value="1"/>
</dbReference>
<evidence type="ECO:0000313" key="3">
    <source>
        <dbReference type="Proteomes" id="UP000011519"/>
    </source>
</evidence>
<feature type="transmembrane region" description="Helical" evidence="1">
    <location>
        <begin position="129"/>
        <end position="148"/>
    </location>
</feature>
<keyword evidence="3" id="KW-1185">Reference proteome</keyword>
<organism evidence="2 3">
    <name type="scientific">Natrialba hulunbeirensis JCM 10989</name>
    <dbReference type="NCBI Taxonomy" id="1227493"/>
    <lineage>
        <taxon>Archaea</taxon>
        <taxon>Methanobacteriati</taxon>
        <taxon>Methanobacteriota</taxon>
        <taxon>Stenosarchaea group</taxon>
        <taxon>Halobacteria</taxon>
        <taxon>Halobacteriales</taxon>
        <taxon>Natrialbaceae</taxon>
        <taxon>Natrialba</taxon>
    </lineage>
</organism>
<dbReference type="InterPro" id="IPR018719">
    <property type="entry name" value="DUF2243_membrane"/>
</dbReference>
<accession>L9ZU82</accession>
<feature type="transmembrane region" description="Helical" evidence="1">
    <location>
        <begin position="55"/>
        <end position="79"/>
    </location>
</feature>
<evidence type="ECO:0000313" key="2">
    <source>
        <dbReference type="EMBL" id="ELY88743.1"/>
    </source>
</evidence>
<sequence length="160" mass="17490">MSSDTDRGQQVLLSGGTIGFGFGAVVDVVIFHLVFQTHHLFSGFYDPYSYDGLRTNVMFDGLFIAAMLGVMGLGFAFFWRTVNGVDQRFSARYFLGSIIVGMGIFNVLDGIFSHYVLDLHNVVHGTEAWNLPWLVVSVVLLAVGLLVLRSAGGYRATSGQ</sequence>
<evidence type="ECO:0000256" key="1">
    <source>
        <dbReference type="SAM" id="Phobius"/>
    </source>
</evidence>
<dbReference type="RefSeq" id="WP_006654241.1">
    <property type="nucleotide sequence ID" value="NZ_AOIM01000038.1"/>
</dbReference>
<proteinExistence type="predicted"/>
<dbReference type="OrthoDB" id="241278at2157"/>
<comment type="caution">
    <text evidence="2">The sequence shown here is derived from an EMBL/GenBank/DDBJ whole genome shotgun (WGS) entry which is preliminary data.</text>
</comment>
<evidence type="ECO:0008006" key="4">
    <source>
        <dbReference type="Google" id="ProtNLM"/>
    </source>
</evidence>
<name>L9ZU82_9EURY</name>
<dbReference type="AlphaFoldDB" id="L9ZU82"/>
<feature type="transmembrane region" description="Helical" evidence="1">
    <location>
        <begin position="12"/>
        <end position="35"/>
    </location>
</feature>
<keyword evidence="1" id="KW-0812">Transmembrane</keyword>